<dbReference type="SUPFAM" id="SSF48652">
    <property type="entry name" value="Tetraspanin"/>
    <property type="match status" value="1"/>
</dbReference>
<dbReference type="PANTHER" id="PTHR19282:SF544">
    <property type="entry name" value="TETRASPANIN"/>
    <property type="match status" value="1"/>
</dbReference>
<feature type="transmembrane region" description="Helical" evidence="5">
    <location>
        <begin position="12"/>
        <end position="34"/>
    </location>
</feature>
<dbReference type="InterPro" id="IPR008952">
    <property type="entry name" value="Tetraspanin_EC2_sf"/>
</dbReference>
<comment type="subcellular location">
    <subcellularLocation>
        <location evidence="1">Membrane</location>
        <topology evidence="1">Multi-pass membrane protein</topology>
    </subcellularLocation>
</comment>
<evidence type="ECO:0000256" key="4">
    <source>
        <dbReference type="ARBA" id="ARBA00023136"/>
    </source>
</evidence>
<evidence type="ECO:0000256" key="3">
    <source>
        <dbReference type="ARBA" id="ARBA00022989"/>
    </source>
</evidence>
<keyword evidence="6" id="KW-1185">Reference proteome</keyword>
<proteinExistence type="predicted"/>
<evidence type="ECO:0000256" key="2">
    <source>
        <dbReference type="ARBA" id="ARBA00022692"/>
    </source>
</evidence>
<evidence type="ECO:0000256" key="1">
    <source>
        <dbReference type="ARBA" id="ARBA00004141"/>
    </source>
</evidence>
<name>A0ABM4AR23_VANTA</name>
<feature type="transmembrane region" description="Helical" evidence="5">
    <location>
        <begin position="101"/>
        <end position="125"/>
    </location>
</feature>
<feature type="transmembrane region" description="Helical" evidence="5">
    <location>
        <begin position="237"/>
        <end position="259"/>
    </location>
</feature>
<dbReference type="CDD" id="cd03156">
    <property type="entry name" value="uroplakin_I_like_LEL"/>
    <property type="match status" value="1"/>
</dbReference>
<dbReference type="RefSeq" id="XP_064073748.1">
    <property type="nucleotide sequence ID" value="XM_064217678.1"/>
</dbReference>
<dbReference type="PANTHER" id="PTHR19282">
    <property type="entry name" value="TETRASPANIN"/>
    <property type="match status" value="1"/>
</dbReference>
<sequence length="341" mass="38333">MHTIGLPRTCLGFTNILFFLFGVVTCAVCVWCVINTDFFREVNYTVTKSSLVSTIANFVNLKLWFTPMTSILIPIAILTVLTSCCGILGAGCKMKCAIKSYIFLVTVLSSTAFWLFFISCMYNIYTNNEKTRVFMQSTIRTNYGKENDLITQTWNYIMINYECCGAVDYTDFIDSKWHQANLDLLYPVQCCKLINKASLVPMSPECPTAHSPDVQTNKNRSCFKALRDSIAANKGKIFFYIILLALSYTILVLFAYCIIRGEPLIGAVAGNLSAFLPKRPEKLDPGITSNSSLDNMLFVADPPKKVVRVVSAVNPLQTYKFTPDAYARDAMYTHNIKSQFK</sequence>
<dbReference type="Gene3D" id="1.10.1450.10">
    <property type="entry name" value="Tetraspanin"/>
    <property type="match status" value="1"/>
</dbReference>
<evidence type="ECO:0000313" key="7">
    <source>
        <dbReference type="RefSeq" id="XP_064073748.1"/>
    </source>
</evidence>
<protein>
    <submittedName>
        <fullName evidence="7">Tetraspanin-1-like</fullName>
    </submittedName>
</protein>
<keyword evidence="2 5" id="KW-0812">Transmembrane</keyword>
<organism evidence="6 7">
    <name type="scientific">Vanessa tameamea</name>
    <name type="common">Kamehameha butterfly</name>
    <dbReference type="NCBI Taxonomy" id="334116"/>
    <lineage>
        <taxon>Eukaryota</taxon>
        <taxon>Metazoa</taxon>
        <taxon>Ecdysozoa</taxon>
        <taxon>Arthropoda</taxon>
        <taxon>Hexapoda</taxon>
        <taxon>Insecta</taxon>
        <taxon>Pterygota</taxon>
        <taxon>Neoptera</taxon>
        <taxon>Endopterygota</taxon>
        <taxon>Lepidoptera</taxon>
        <taxon>Glossata</taxon>
        <taxon>Ditrysia</taxon>
        <taxon>Papilionoidea</taxon>
        <taxon>Nymphalidae</taxon>
        <taxon>Nymphalinae</taxon>
        <taxon>Vanessa</taxon>
    </lineage>
</organism>
<dbReference type="Pfam" id="PF00335">
    <property type="entry name" value="Tetraspanin"/>
    <property type="match status" value="1"/>
</dbReference>
<keyword evidence="4 5" id="KW-0472">Membrane</keyword>
<dbReference type="GeneID" id="135193771"/>
<evidence type="ECO:0000256" key="5">
    <source>
        <dbReference type="SAM" id="Phobius"/>
    </source>
</evidence>
<dbReference type="InterPro" id="IPR018499">
    <property type="entry name" value="Tetraspanin/Peripherin"/>
</dbReference>
<feature type="transmembrane region" description="Helical" evidence="5">
    <location>
        <begin position="71"/>
        <end position="89"/>
    </location>
</feature>
<keyword evidence="3 5" id="KW-1133">Transmembrane helix</keyword>
<evidence type="ECO:0000313" key="6">
    <source>
        <dbReference type="Proteomes" id="UP001652626"/>
    </source>
</evidence>
<reference evidence="7" key="1">
    <citation type="submission" date="2025-08" db="UniProtKB">
        <authorList>
            <consortium name="RefSeq"/>
        </authorList>
    </citation>
    <scope>IDENTIFICATION</scope>
    <source>
        <tissue evidence="7">Whole body</tissue>
    </source>
</reference>
<accession>A0ABM4AR23</accession>
<dbReference type="Proteomes" id="UP001652626">
    <property type="component" value="Chromosome 18"/>
</dbReference>
<gene>
    <name evidence="7" type="primary">LOC135193771</name>
</gene>